<feature type="region of interest" description="Disordered" evidence="1">
    <location>
        <begin position="260"/>
        <end position="296"/>
    </location>
</feature>
<feature type="compositionally biased region" description="Basic and acidic residues" evidence="1">
    <location>
        <begin position="260"/>
        <end position="279"/>
    </location>
</feature>
<feature type="region of interest" description="Disordered" evidence="1">
    <location>
        <begin position="68"/>
        <end position="203"/>
    </location>
</feature>
<name>A0AAE0KD05_9PEZI</name>
<sequence length="388" mass="42716">MPPRNDDQITSDDVKAGNVKFSMSSWLVGRGPLVLRGPRPKPASKPARAVSVNPQVIKIIIENRITYTPDSRAVADESEDTGYVAGPTNSDSDSSNSDDEDEDSGDNKDVRIIIKRASKKANQGNDEAQIKKDCLKKSHKSSKSGKQPKVASASSQNENADGTSAKGDTIAESTGCRDSDDEARTPKETGGKATGGPVWSAADDAKVLSMKKGGSTWAEIGKSVKRGKKEVQKRHKVLTTAGNTLAANDIANDGNNELTEAREQAHHHEKSHWGKDKSSVCESVSEPSPTDDGQDDSAAYEQNLYLHEMHFFHLYREHIKEKDLVIPDDRLTESECNIIALLSARRRANFYLQLESEFFNITGRRIPAQYLKHKFDEKKSIIKNRDGR</sequence>
<dbReference type="AlphaFoldDB" id="A0AAE0KD05"/>
<keyword evidence="3" id="KW-1185">Reference proteome</keyword>
<gene>
    <name evidence="2" type="ORF">B0T24DRAFT_703889</name>
</gene>
<evidence type="ECO:0000313" key="3">
    <source>
        <dbReference type="Proteomes" id="UP001287356"/>
    </source>
</evidence>
<feature type="compositionally biased region" description="Basic and acidic residues" evidence="1">
    <location>
        <begin position="175"/>
        <end position="190"/>
    </location>
</feature>
<dbReference type="Proteomes" id="UP001287356">
    <property type="component" value="Unassembled WGS sequence"/>
</dbReference>
<evidence type="ECO:0000313" key="2">
    <source>
        <dbReference type="EMBL" id="KAK3373892.1"/>
    </source>
</evidence>
<accession>A0AAE0KD05</accession>
<organism evidence="2 3">
    <name type="scientific">Lasiosphaeria ovina</name>
    <dbReference type="NCBI Taxonomy" id="92902"/>
    <lineage>
        <taxon>Eukaryota</taxon>
        <taxon>Fungi</taxon>
        <taxon>Dikarya</taxon>
        <taxon>Ascomycota</taxon>
        <taxon>Pezizomycotina</taxon>
        <taxon>Sordariomycetes</taxon>
        <taxon>Sordariomycetidae</taxon>
        <taxon>Sordariales</taxon>
        <taxon>Lasiosphaeriaceae</taxon>
        <taxon>Lasiosphaeria</taxon>
    </lineage>
</organism>
<dbReference type="EMBL" id="JAULSN010000004">
    <property type="protein sequence ID" value="KAK3373892.1"/>
    <property type="molecule type" value="Genomic_DNA"/>
</dbReference>
<comment type="caution">
    <text evidence="2">The sequence shown here is derived from an EMBL/GenBank/DDBJ whole genome shotgun (WGS) entry which is preliminary data.</text>
</comment>
<reference evidence="2" key="1">
    <citation type="journal article" date="2023" name="Mol. Phylogenet. Evol.">
        <title>Genome-scale phylogeny and comparative genomics of the fungal order Sordariales.</title>
        <authorList>
            <person name="Hensen N."/>
            <person name="Bonometti L."/>
            <person name="Westerberg I."/>
            <person name="Brannstrom I.O."/>
            <person name="Guillou S."/>
            <person name="Cros-Aarteil S."/>
            <person name="Calhoun S."/>
            <person name="Haridas S."/>
            <person name="Kuo A."/>
            <person name="Mondo S."/>
            <person name="Pangilinan J."/>
            <person name="Riley R."/>
            <person name="LaButti K."/>
            <person name="Andreopoulos B."/>
            <person name="Lipzen A."/>
            <person name="Chen C."/>
            <person name="Yan M."/>
            <person name="Daum C."/>
            <person name="Ng V."/>
            <person name="Clum A."/>
            <person name="Steindorff A."/>
            <person name="Ohm R.A."/>
            <person name="Martin F."/>
            <person name="Silar P."/>
            <person name="Natvig D.O."/>
            <person name="Lalanne C."/>
            <person name="Gautier V."/>
            <person name="Ament-Velasquez S.L."/>
            <person name="Kruys A."/>
            <person name="Hutchinson M.I."/>
            <person name="Powell A.J."/>
            <person name="Barry K."/>
            <person name="Miller A.N."/>
            <person name="Grigoriev I.V."/>
            <person name="Debuchy R."/>
            <person name="Gladieux P."/>
            <person name="Hiltunen Thoren M."/>
            <person name="Johannesson H."/>
        </authorList>
    </citation>
    <scope>NUCLEOTIDE SEQUENCE</scope>
    <source>
        <strain evidence="2">CBS 958.72</strain>
    </source>
</reference>
<proteinExistence type="predicted"/>
<evidence type="ECO:0000256" key="1">
    <source>
        <dbReference type="SAM" id="MobiDB-lite"/>
    </source>
</evidence>
<reference evidence="2" key="2">
    <citation type="submission" date="2023-06" db="EMBL/GenBank/DDBJ databases">
        <authorList>
            <consortium name="Lawrence Berkeley National Laboratory"/>
            <person name="Haridas S."/>
            <person name="Hensen N."/>
            <person name="Bonometti L."/>
            <person name="Westerberg I."/>
            <person name="Brannstrom I.O."/>
            <person name="Guillou S."/>
            <person name="Cros-Aarteil S."/>
            <person name="Calhoun S."/>
            <person name="Kuo A."/>
            <person name="Mondo S."/>
            <person name="Pangilinan J."/>
            <person name="Riley R."/>
            <person name="Labutti K."/>
            <person name="Andreopoulos B."/>
            <person name="Lipzen A."/>
            <person name="Chen C."/>
            <person name="Yanf M."/>
            <person name="Daum C."/>
            <person name="Ng V."/>
            <person name="Clum A."/>
            <person name="Steindorff A."/>
            <person name="Ohm R."/>
            <person name="Martin F."/>
            <person name="Silar P."/>
            <person name="Natvig D."/>
            <person name="Lalanne C."/>
            <person name="Gautier V."/>
            <person name="Ament-Velasquez S.L."/>
            <person name="Kruys A."/>
            <person name="Hutchinson M.I."/>
            <person name="Powell A.J."/>
            <person name="Barry K."/>
            <person name="Miller A.N."/>
            <person name="Grigoriev I.V."/>
            <person name="Debuchy R."/>
            <person name="Gladieux P."/>
            <person name="Thoren M.H."/>
            <person name="Johannesson H."/>
        </authorList>
    </citation>
    <scope>NUCLEOTIDE SEQUENCE</scope>
    <source>
        <strain evidence="2">CBS 958.72</strain>
    </source>
</reference>
<feature type="compositionally biased region" description="Polar residues" evidence="1">
    <location>
        <begin position="152"/>
        <end position="162"/>
    </location>
</feature>
<evidence type="ECO:0008006" key="4">
    <source>
        <dbReference type="Google" id="ProtNLM"/>
    </source>
</evidence>
<protein>
    <recommendedName>
        <fullName evidence="4">Myb-like domain-containing protein</fullName>
    </recommendedName>
</protein>